<keyword evidence="6" id="KW-0175">Coiled coil</keyword>
<keyword evidence="5" id="KW-0611">Plant defense</keyword>
<dbReference type="EnsemblPlants" id="KQJ88883">
    <property type="protein sequence ID" value="KQJ88883"/>
    <property type="gene ID" value="BRADI_4g22017v3"/>
</dbReference>
<keyword evidence="7" id="KW-0732">Signal</keyword>
<evidence type="ECO:0000256" key="6">
    <source>
        <dbReference type="ARBA" id="ARBA00023054"/>
    </source>
</evidence>
<dbReference type="PRINTS" id="PR00364">
    <property type="entry name" value="DISEASERSIST"/>
</dbReference>
<dbReference type="Gene3D" id="1.20.5.4130">
    <property type="match status" value="1"/>
</dbReference>
<dbReference type="InterPro" id="IPR002182">
    <property type="entry name" value="NB-ARC"/>
</dbReference>
<name>A0A0Q3HKV2_BRADI</name>
<dbReference type="InterPro" id="IPR032675">
    <property type="entry name" value="LRR_dom_sf"/>
</dbReference>
<evidence type="ECO:0000313" key="11">
    <source>
        <dbReference type="EMBL" id="KQJ88883.2"/>
    </source>
</evidence>
<dbReference type="Gene3D" id="3.80.10.10">
    <property type="entry name" value="Ribonuclease Inhibitor"/>
    <property type="match status" value="1"/>
</dbReference>
<feature type="domain" description="Disease resistance R13L4/SHOC-2-like LRR" evidence="10">
    <location>
        <begin position="543"/>
        <end position="878"/>
    </location>
</feature>
<dbReference type="Pfam" id="PF00931">
    <property type="entry name" value="NB-ARC"/>
    <property type="match status" value="1"/>
</dbReference>
<evidence type="ECO:0000259" key="9">
    <source>
        <dbReference type="Pfam" id="PF18052"/>
    </source>
</evidence>
<protein>
    <recommendedName>
        <fullName evidence="14">NB-ARC domain-containing protein</fullName>
    </recommendedName>
</protein>
<evidence type="ECO:0000256" key="2">
    <source>
        <dbReference type="ARBA" id="ARBA00022614"/>
    </source>
</evidence>
<keyword evidence="3" id="KW-0677">Repeat</keyword>
<dbReference type="PANTHER" id="PTHR23155">
    <property type="entry name" value="DISEASE RESISTANCE PROTEIN RP"/>
    <property type="match status" value="1"/>
</dbReference>
<dbReference type="Pfam" id="PF23598">
    <property type="entry name" value="LRR_14"/>
    <property type="match status" value="1"/>
</dbReference>
<dbReference type="Gramene" id="KQJ88883">
    <property type="protein sequence ID" value="KQJ88883"/>
    <property type="gene ID" value="BRADI_4g22017v3"/>
</dbReference>
<dbReference type="InterPro" id="IPR041118">
    <property type="entry name" value="Rx_N"/>
</dbReference>
<dbReference type="STRING" id="15368.A0A0Q3HKV2"/>
<evidence type="ECO:0000256" key="5">
    <source>
        <dbReference type="ARBA" id="ARBA00022821"/>
    </source>
</evidence>
<dbReference type="AlphaFoldDB" id="A0A0Q3HKV2"/>
<dbReference type="Gene3D" id="1.10.8.430">
    <property type="entry name" value="Helical domain of apoptotic protease-activating factors"/>
    <property type="match status" value="1"/>
</dbReference>
<accession>A0A0Q3HKV2</accession>
<evidence type="ECO:0008006" key="14">
    <source>
        <dbReference type="Google" id="ProtNLM"/>
    </source>
</evidence>
<evidence type="ECO:0000259" key="8">
    <source>
        <dbReference type="Pfam" id="PF00931"/>
    </source>
</evidence>
<evidence type="ECO:0000256" key="3">
    <source>
        <dbReference type="ARBA" id="ARBA00022737"/>
    </source>
</evidence>
<dbReference type="GO" id="GO:0098542">
    <property type="term" value="P:defense response to other organism"/>
    <property type="evidence" value="ECO:0000318"/>
    <property type="project" value="GO_Central"/>
</dbReference>
<dbReference type="GO" id="GO:0043531">
    <property type="term" value="F:ADP binding"/>
    <property type="evidence" value="ECO:0007669"/>
    <property type="project" value="InterPro"/>
</dbReference>
<dbReference type="InParanoid" id="A0A0Q3HKV2"/>
<dbReference type="PANTHER" id="PTHR23155:SF1233">
    <property type="entry name" value="DISEASE RESISTANCE PROTEIN RGA4"/>
    <property type="match status" value="1"/>
</dbReference>
<reference evidence="11 12" key="1">
    <citation type="journal article" date="2010" name="Nature">
        <title>Genome sequencing and analysis of the model grass Brachypodium distachyon.</title>
        <authorList>
            <consortium name="International Brachypodium Initiative"/>
        </authorList>
    </citation>
    <scope>NUCLEOTIDE SEQUENCE [LARGE SCALE GENOMIC DNA]</scope>
    <source>
        <strain evidence="11 12">Bd21</strain>
    </source>
</reference>
<dbReference type="OrthoDB" id="629305at2759"/>
<dbReference type="SUPFAM" id="SSF52540">
    <property type="entry name" value="P-loop containing nucleoside triphosphate hydrolases"/>
    <property type="match status" value="1"/>
</dbReference>
<keyword evidence="13" id="KW-1185">Reference proteome</keyword>
<dbReference type="InterPro" id="IPR027417">
    <property type="entry name" value="P-loop_NTPase"/>
</dbReference>
<dbReference type="Gene3D" id="3.40.50.300">
    <property type="entry name" value="P-loop containing nucleotide triphosphate hydrolases"/>
    <property type="match status" value="1"/>
</dbReference>
<keyword evidence="4" id="KW-0547">Nucleotide-binding</keyword>
<sequence>MEATLLSGFIELILPKLLSLASARYNLQRSIRDDIRFLEKELCMIHGAIDEYHHRLLPSWSGGGGGGGGGQGTVLSLSMGELRDLAHHIEDCIDRFVYREQQETSSCFLRRVLRYPREMQSRKRLATDPRLLKKVLEESHQRKERYAAFAVAGQSSSSSAQLEEPSSSSSSSLFAHSPRIFEKDLVGIEVSRDELLEQLEEGQRKQLKVISVVGFPGSGKTVLAREVYNSCVGLQFKVRAWVSAPDRSSREVLLKVLDELGCLRVRDASDVGLLAVDIREYLDKKRYFIVIDDMRTDQWSTMESAFPADNGVSSRVMVTTTMQSVANSCSSENGYVHKMRRLGKKHSKQLFLKKACPKEYSGYMEPDTAEVLKKCDGLPLALVSMSHFVRKMGWPVLSRCQDVCRQLGRHLEKDDTLERMRQVLTHSYASLTGHAPKACLLYFGVFPSDHPIRRKILMRRWLAEGFVDSQPSSCANFDMLLDRNLIEPINVGNNSKFILHMSASQNFNTVLCNEAVGCKYVRRLSLHHNSPTYGICLDIDLSHIRSLTIFGEAGDYNFDLHKYELLRVLDLEECTDLGDDHVKYICNLLLLKYLSGSAFTRIPEDIEKRKLLETLDLRRTKVEALPIEVILLPSLVHLLGKFKISDKTLAGFVTDQSQGFAQIMNHMKKLRKLKIWCEKTASRTNLSDLQRAIQKFIRDEKEDSNEPHSLSLHFDGHCCENILNSLEAPPCYLTSLKINSQLLELPQFVKSLRGLRELCLSSTKLTTGLLEALTELRSLQYLKLIADHLEEFVIRNQAFPRLLHICFVLQCPTLPKIDEGALLYLVSLQLICKDLVGLADMKIKRLRCLQEITLDPRITPETRQAWDKAAKEHPNRPKVLLLKTIDPTE</sequence>
<dbReference type="InterPro" id="IPR042197">
    <property type="entry name" value="Apaf_helical"/>
</dbReference>
<evidence type="ECO:0000256" key="4">
    <source>
        <dbReference type="ARBA" id="ARBA00022741"/>
    </source>
</evidence>
<evidence type="ECO:0000256" key="7">
    <source>
        <dbReference type="SAM" id="SignalP"/>
    </source>
</evidence>
<dbReference type="Pfam" id="PF18052">
    <property type="entry name" value="Rx_N"/>
    <property type="match status" value="1"/>
</dbReference>
<feature type="domain" description="Disease resistance N-terminal" evidence="9">
    <location>
        <begin position="10"/>
        <end position="107"/>
    </location>
</feature>
<feature type="non-terminal residue" evidence="11">
    <location>
        <position position="889"/>
    </location>
</feature>
<evidence type="ECO:0000313" key="13">
    <source>
        <dbReference type="Proteomes" id="UP000008810"/>
    </source>
</evidence>
<evidence type="ECO:0000313" key="12">
    <source>
        <dbReference type="EnsemblPlants" id="KQJ88883"/>
    </source>
</evidence>
<feature type="chain" id="PRO_5035999631" description="NB-ARC domain-containing protein" evidence="7">
    <location>
        <begin position="24"/>
        <end position="889"/>
    </location>
</feature>
<feature type="signal peptide" evidence="7">
    <location>
        <begin position="1"/>
        <end position="23"/>
    </location>
</feature>
<gene>
    <name evidence="11" type="ORF">BRADI_4g22017v3</name>
</gene>
<reference evidence="11" key="2">
    <citation type="submission" date="2017-06" db="EMBL/GenBank/DDBJ databases">
        <title>WGS assembly of Brachypodium distachyon.</title>
        <authorList>
            <consortium name="The International Brachypodium Initiative"/>
            <person name="Lucas S."/>
            <person name="Harmon-Smith M."/>
            <person name="Lail K."/>
            <person name="Tice H."/>
            <person name="Grimwood J."/>
            <person name="Bruce D."/>
            <person name="Barry K."/>
            <person name="Shu S."/>
            <person name="Lindquist E."/>
            <person name="Wang M."/>
            <person name="Pitluck S."/>
            <person name="Vogel J.P."/>
            <person name="Garvin D.F."/>
            <person name="Mockler T.C."/>
            <person name="Schmutz J."/>
            <person name="Rokhsar D."/>
            <person name="Bevan M.W."/>
        </authorList>
    </citation>
    <scope>NUCLEOTIDE SEQUENCE</scope>
    <source>
        <strain evidence="11">Bd21</strain>
    </source>
</reference>
<reference evidence="12" key="3">
    <citation type="submission" date="2018-08" db="UniProtKB">
        <authorList>
            <consortium name="EnsemblPlants"/>
        </authorList>
    </citation>
    <scope>IDENTIFICATION</scope>
    <source>
        <strain evidence="12">cv. Bd21</strain>
    </source>
</reference>
<evidence type="ECO:0000259" key="10">
    <source>
        <dbReference type="Pfam" id="PF23598"/>
    </source>
</evidence>
<comment type="similarity">
    <text evidence="1">Belongs to the disease resistance NB-LRR family.</text>
</comment>
<dbReference type="FunCoup" id="A0A0Q3HKV2">
    <property type="interactions" value="794"/>
</dbReference>
<proteinExistence type="inferred from homology"/>
<dbReference type="InterPro" id="IPR044974">
    <property type="entry name" value="Disease_R_plants"/>
</dbReference>
<feature type="domain" description="NB-ARC" evidence="8">
    <location>
        <begin position="192"/>
        <end position="359"/>
    </location>
</feature>
<dbReference type="Proteomes" id="UP000008810">
    <property type="component" value="Chromosome 4"/>
</dbReference>
<dbReference type="SUPFAM" id="SSF52047">
    <property type="entry name" value="RNI-like"/>
    <property type="match status" value="1"/>
</dbReference>
<organism evidence="11">
    <name type="scientific">Brachypodium distachyon</name>
    <name type="common">Purple false brome</name>
    <name type="synonym">Trachynia distachya</name>
    <dbReference type="NCBI Taxonomy" id="15368"/>
    <lineage>
        <taxon>Eukaryota</taxon>
        <taxon>Viridiplantae</taxon>
        <taxon>Streptophyta</taxon>
        <taxon>Embryophyta</taxon>
        <taxon>Tracheophyta</taxon>
        <taxon>Spermatophyta</taxon>
        <taxon>Magnoliopsida</taxon>
        <taxon>Liliopsida</taxon>
        <taxon>Poales</taxon>
        <taxon>Poaceae</taxon>
        <taxon>BOP clade</taxon>
        <taxon>Pooideae</taxon>
        <taxon>Stipodae</taxon>
        <taxon>Brachypodieae</taxon>
        <taxon>Brachypodium</taxon>
    </lineage>
</organism>
<evidence type="ECO:0000256" key="1">
    <source>
        <dbReference type="ARBA" id="ARBA00008894"/>
    </source>
</evidence>
<keyword evidence="2" id="KW-0433">Leucine-rich repeat</keyword>
<dbReference type="EMBL" id="CM000883">
    <property type="protein sequence ID" value="KQJ88883.2"/>
    <property type="molecule type" value="Genomic_DNA"/>
</dbReference>
<dbReference type="InterPro" id="IPR055414">
    <property type="entry name" value="LRR_R13L4/SHOC2-like"/>
</dbReference>